<dbReference type="Proteomes" id="UP000008204">
    <property type="component" value="Chromosome"/>
</dbReference>
<evidence type="ECO:0000313" key="3">
    <source>
        <dbReference type="Proteomes" id="UP000008204"/>
    </source>
</evidence>
<evidence type="ECO:0000256" key="1">
    <source>
        <dbReference type="SAM" id="Phobius"/>
    </source>
</evidence>
<dbReference type="EMBL" id="CP001287">
    <property type="protein sequence ID" value="ACK67531.1"/>
    <property type="molecule type" value="Genomic_DNA"/>
</dbReference>
<feature type="transmembrane region" description="Helical" evidence="1">
    <location>
        <begin position="28"/>
        <end position="53"/>
    </location>
</feature>
<dbReference type="OrthoDB" id="574658at2"/>
<keyword evidence="3" id="KW-1185">Reference proteome</keyword>
<name>B7K1I9_RIPO1</name>
<keyword evidence="1" id="KW-0472">Membrane</keyword>
<sequence>MKHRPSKSRKLLKTGYVPLANYSGRKKFLGVIIGTWFMVIFMLSWTILFISGFVTFRGVPAFIIGKFLQDPTAVAAFFLGNKYKLHNRLQELGIEEDIKAYYRPQISDEIQLDQYIHQLLYDATGYVGNNYWVNREGTLILKPSGSYRLNHELQR</sequence>
<dbReference type="HOGENOM" id="CLU_1692568_0_0_3"/>
<dbReference type="AlphaFoldDB" id="B7K1I9"/>
<keyword evidence="1" id="KW-0812">Transmembrane</keyword>
<reference evidence="3" key="1">
    <citation type="journal article" date="2011" name="MBio">
        <title>Novel metabolic attributes of the genus Cyanothece, comprising a group of unicellular nitrogen-fixing Cyanobacteria.</title>
        <authorList>
            <person name="Bandyopadhyay A."/>
            <person name="Elvitigala T."/>
            <person name="Welsh E."/>
            <person name="Stockel J."/>
            <person name="Liberton M."/>
            <person name="Min H."/>
            <person name="Sherman L.A."/>
            <person name="Pakrasi H.B."/>
        </authorList>
    </citation>
    <scope>NUCLEOTIDE SEQUENCE [LARGE SCALE GENOMIC DNA]</scope>
    <source>
        <strain evidence="3">PCC 8801</strain>
    </source>
</reference>
<proteinExistence type="predicted"/>
<dbReference type="KEGG" id="cyp:PCC8801_3568"/>
<dbReference type="RefSeq" id="WP_012596789.1">
    <property type="nucleotide sequence ID" value="NC_011726.1"/>
</dbReference>
<protein>
    <submittedName>
        <fullName evidence="2">Uncharacterized protein</fullName>
    </submittedName>
</protein>
<keyword evidence="1" id="KW-1133">Transmembrane helix</keyword>
<gene>
    <name evidence="2" type="ordered locus">PCC8801_3568</name>
</gene>
<dbReference type="eggNOG" id="ENOG5032YZ7">
    <property type="taxonomic scope" value="Bacteria"/>
</dbReference>
<accession>B7K1I9</accession>
<evidence type="ECO:0000313" key="2">
    <source>
        <dbReference type="EMBL" id="ACK67531.1"/>
    </source>
</evidence>
<organism evidence="2 3">
    <name type="scientific">Rippkaea orientalis (strain PCC 8801 / RF-1)</name>
    <name type="common">Cyanothece sp. (strain PCC 8801)</name>
    <dbReference type="NCBI Taxonomy" id="41431"/>
    <lineage>
        <taxon>Bacteria</taxon>
        <taxon>Bacillati</taxon>
        <taxon>Cyanobacteriota</taxon>
        <taxon>Cyanophyceae</taxon>
        <taxon>Oscillatoriophycideae</taxon>
        <taxon>Chroococcales</taxon>
        <taxon>Aphanothecaceae</taxon>
        <taxon>Rippkaea</taxon>
        <taxon>Rippkaea orientalis</taxon>
    </lineage>
</organism>